<protein>
    <recommendedName>
        <fullName evidence="3">Amidinotransferase</fullName>
    </recommendedName>
</protein>
<dbReference type="AlphaFoldDB" id="A0AAE0GVU7"/>
<dbReference type="Proteomes" id="UP001190700">
    <property type="component" value="Unassembled WGS sequence"/>
</dbReference>
<name>A0AAE0GVU7_9CHLO</name>
<dbReference type="EMBL" id="LGRX02001864">
    <property type="protein sequence ID" value="KAK3285369.1"/>
    <property type="molecule type" value="Genomic_DNA"/>
</dbReference>
<feature type="non-terminal residue" evidence="1">
    <location>
        <position position="1"/>
    </location>
</feature>
<dbReference type="SUPFAM" id="SSF55909">
    <property type="entry name" value="Pentein"/>
    <property type="match status" value="1"/>
</dbReference>
<dbReference type="PANTHER" id="PTHR43224">
    <property type="entry name" value="AMIDINOTRANSFERASE"/>
    <property type="match status" value="1"/>
</dbReference>
<evidence type="ECO:0000313" key="2">
    <source>
        <dbReference type="Proteomes" id="UP001190700"/>
    </source>
</evidence>
<comment type="caution">
    <text evidence="1">The sequence shown here is derived from an EMBL/GenBank/DDBJ whole genome shotgun (WGS) entry which is preliminary data.</text>
</comment>
<dbReference type="Gene3D" id="3.75.10.10">
    <property type="entry name" value="L-arginine/glycine Amidinotransferase, Chain A"/>
    <property type="match status" value="1"/>
</dbReference>
<dbReference type="Pfam" id="PF19420">
    <property type="entry name" value="DDAH_eukar"/>
    <property type="match status" value="1"/>
</dbReference>
<accession>A0AAE0GVU7</accession>
<gene>
    <name evidence="1" type="ORF">CYMTET_7025</name>
</gene>
<proteinExistence type="predicted"/>
<evidence type="ECO:0008006" key="3">
    <source>
        <dbReference type="Google" id="ProtNLM"/>
    </source>
</evidence>
<reference evidence="1 2" key="1">
    <citation type="journal article" date="2015" name="Genome Biol. Evol.">
        <title>Comparative Genomics of a Bacterivorous Green Alga Reveals Evolutionary Causalities and Consequences of Phago-Mixotrophic Mode of Nutrition.</title>
        <authorList>
            <person name="Burns J.A."/>
            <person name="Paasch A."/>
            <person name="Narechania A."/>
            <person name="Kim E."/>
        </authorList>
    </citation>
    <scope>NUCLEOTIDE SEQUENCE [LARGE SCALE GENOMIC DNA]</scope>
    <source>
        <strain evidence="1 2">PLY_AMNH</strain>
    </source>
</reference>
<evidence type="ECO:0000313" key="1">
    <source>
        <dbReference type="EMBL" id="KAK3285369.1"/>
    </source>
</evidence>
<dbReference type="PANTHER" id="PTHR43224:SF1">
    <property type="entry name" value="AMIDINOTRANSFERASE"/>
    <property type="match status" value="1"/>
</dbReference>
<keyword evidence="2" id="KW-1185">Reference proteome</keyword>
<organism evidence="1 2">
    <name type="scientific">Cymbomonas tetramitiformis</name>
    <dbReference type="NCBI Taxonomy" id="36881"/>
    <lineage>
        <taxon>Eukaryota</taxon>
        <taxon>Viridiplantae</taxon>
        <taxon>Chlorophyta</taxon>
        <taxon>Pyramimonadophyceae</taxon>
        <taxon>Pyramimonadales</taxon>
        <taxon>Pyramimonadaceae</taxon>
        <taxon>Cymbomonas</taxon>
    </lineage>
</organism>
<sequence length="131" mass="14296">ELVTFHSTDTRGNPVYHTNVMMAIGTDVAIVCAESVVDDNQRKHLLARLRATHEVVEITQGQMAALCGNALELENGHGLPVMSMSTQAYNAFTPEQRAVLRRHCADLVHAPIDTLERIGGGSVRCTLAEIF</sequence>
<dbReference type="InterPro" id="IPR014541">
    <property type="entry name" value="Amdntrnsf_FN0238"/>
</dbReference>